<keyword evidence="3" id="KW-0808">Transferase</keyword>
<dbReference type="InterPro" id="IPR043128">
    <property type="entry name" value="Rev_trsase/Diguanyl_cyclase"/>
</dbReference>
<accession>A0AAW9NST7</accession>
<dbReference type="InterPro" id="IPR000160">
    <property type="entry name" value="GGDEF_dom"/>
</dbReference>
<dbReference type="SUPFAM" id="SSF48452">
    <property type="entry name" value="TPR-like"/>
    <property type="match status" value="1"/>
</dbReference>
<gene>
    <name evidence="3" type="ORF">P9B03_20485</name>
</gene>
<dbReference type="PROSITE" id="PS50005">
    <property type="entry name" value="TPR"/>
    <property type="match status" value="1"/>
</dbReference>
<dbReference type="InterPro" id="IPR050469">
    <property type="entry name" value="Diguanylate_Cyclase"/>
</dbReference>
<evidence type="ECO:0000256" key="1">
    <source>
        <dbReference type="PROSITE-ProRule" id="PRU00339"/>
    </source>
</evidence>
<dbReference type="PROSITE" id="PS50887">
    <property type="entry name" value="GGDEF"/>
    <property type="match status" value="1"/>
</dbReference>
<dbReference type="RefSeq" id="WP_326125305.1">
    <property type="nucleotide sequence ID" value="NZ_JARSFG010000047.1"/>
</dbReference>
<dbReference type="Proteomes" id="UP001344888">
    <property type="component" value="Unassembled WGS sequence"/>
</dbReference>
<proteinExistence type="predicted"/>
<reference evidence="3 4" key="1">
    <citation type="submission" date="2023-03" db="EMBL/GenBank/DDBJ databases">
        <title>Bacillus Genome Sequencing.</title>
        <authorList>
            <person name="Dunlap C."/>
        </authorList>
    </citation>
    <scope>NUCLEOTIDE SEQUENCE [LARGE SCALE GENOMIC DNA]</scope>
    <source>
        <strain evidence="3 4">B-59205</strain>
    </source>
</reference>
<dbReference type="EC" id="2.7.7.65" evidence="3"/>
<dbReference type="CDD" id="cd01949">
    <property type="entry name" value="GGDEF"/>
    <property type="match status" value="1"/>
</dbReference>
<dbReference type="Pfam" id="PF00990">
    <property type="entry name" value="GGDEF"/>
    <property type="match status" value="1"/>
</dbReference>
<dbReference type="GO" id="GO:1902201">
    <property type="term" value="P:negative regulation of bacterial-type flagellum-dependent cell motility"/>
    <property type="evidence" value="ECO:0007669"/>
    <property type="project" value="TreeGrafter"/>
</dbReference>
<dbReference type="GO" id="GO:0043709">
    <property type="term" value="P:cell adhesion involved in single-species biofilm formation"/>
    <property type="evidence" value="ECO:0007669"/>
    <property type="project" value="TreeGrafter"/>
</dbReference>
<evidence type="ECO:0000259" key="2">
    <source>
        <dbReference type="PROSITE" id="PS50887"/>
    </source>
</evidence>
<dbReference type="Gene3D" id="1.25.40.10">
    <property type="entry name" value="Tetratricopeptide repeat domain"/>
    <property type="match status" value="1"/>
</dbReference>
<dbReference type="GO" id="GO:0052621">
    <property type="term" value="F:diguanylate cyclase activity"/>
    <property type="evidence" value="ECO:0007669"/>
    <property type="project" value="UniProtKB-EC"/>
</dbReference>
<protein>
    <submittedName>
        <fullName evidence="3">GGDEF domain-containing protein</fullName>
        <ecNumber evidence="3">2.7.7.65</ecNumber>
    </submittedName>
</protein>
<name>A0AAW9NST7_9BACL</name>
<keyword evidence="3" id="KW-0548">Nucleotidyltransferase</keyword>
<sequence length="475" mass="55061">MNKGTLKELAGTIRNLRAEERYEDIIILSDEIANKLFKLNEVDDVLDILKNRIVAHVYTGCYEEAFASLFQVEQICSNHPSDEHYSMYYGLAGILYTVLSHTEMAKEVMLKAEALAQEQKKYKQLCYTYSNLSNLYYDLKNYEQAKAYAVKALETLPHFDCEKIDLLPIKVNAVIAFAYVGDVEAASELYIKMREIVHAHGKNRDDRNRALLYNAKMALEFTKGCMEQAIEAAEKAKQIFIKQGDLYMVKVMQRALIDYYKKSNKVEKLVSAQEEYIALLEKHEQEAYNRALLKFQLDEKKRKYKMASFIDPLTQIYNRGYIEYQAPKYLLDAKYNNHFVGCVIFDIDYFKQVNDVYGHLIGDDIIKFVATNAAQLFTQYDAIFARYGGDEFIACVRMKDIQQFERMIKKLYSFFKTESALTKEGHLQISISVGAYIVEATKIEDFTELLQTADKELYAVKRNGRNDFKIAYAKQ</sequence>
<dbReference type="PANTHER" id="PTHR45138:SF9">
    <property type="entry name" value="DIGUANYLATE CYCLASE DGCM-RELATED"/>
    <property type="match status" value="1"/>
</dbReference>
<keyword evidence="4" id="KW-1185">Reference proteome</keyword>
<comment type="caution">
    <text evidence="3">The sequence shown here is derived from an EMBL/GenBank/DDBJ whole genome shotgun (WGS) entry which is preliminary data.</text>
</comment>
<dbReference type="InterPro" id="IPR011990">
    <property type="entry name" value="TPR-like_helical_dom_sf"/>
</dbReference>
<dbReference type="EMBL" id="JARSFG010000047">
    <property type="protein sequence ID" value="MEC1180832.1"/>
    <property type="molecule type" value="Genomic_DNA"/>
</dbReference>
<feature type="repeat" description="TPR" evidence="1">
    <location>
        <begin position="126"/>
        <end position="159"/>
    </location>
</feature>
<dbReference type="InterPro" id="IPR029787">
    <property type="entry name" value="Nucleotide_cyclase"/>
</dbReference>
<organism evidence="3 4">
    <name type="scientific">Metasolibacillus meyeri</name>
    <dbReference type="NCBI Taxonomy" id="1071052"/>
    <lineage>
        <taxon>Bacteria</taxon>
        <taxon>Bacillati</taxon>
        <taxon>Bacillota</taxon>
        <taxon>Bacilli</taxon>
        <taxon>Bacillales</taxon>
        <taxon>Caryophanaceae</taxon>
        <taxon>Metasolibacillus</taxon>
    </lineage>
</organism>
<feature type="domain" description="GGDEF" evidence="2">
    <location>
        <begin position="338"/>
        <end position="473"/>
    </location>
</feature>
<evidence type="ECO:0000313" key="3">
    <source>
        <dbReference type="EMBL" id="MEC1180832.1"/>
    </source>
</evidence>
<dbReference type="SMART" id="SM00028">
    <property type="entry name" value="TPR"/>
    <property type="match status" value="3"/>
</dbReference>
<dbReference type="AlphaFoldDB" id="A0AAW9NST7"/>
<dbReference type="Gene3D" id="3.30.70.270">
    <property type="match status" value="1"/>
</dbReference>
<dbReference type="SUPFAM" id="SSF55073">
    <property type="entry name" value="Nucleotide cyclase"/>
    <property type="match status" value="1"/>
</dbReference>
<dbReference type="SMART" id="SM00267">
    <property type="entry name" value="GGDEF"/>
    <property type="match status" value="1"/>
</dbReference>
<dbReference type="NCBIfam" id="TIGR00254">
    <property type="entry name" value="GGDEF"/>
    <property type="match status" value="1"/>
</dbReference>
<dbReference type="PANTHER" id="PTHR45138">
    <property type="entry name" value="REGULATORY COMPONENTS OF SENSORY TRANSDUCTION SYSTEM"/>
    <property type="match status" value="1"/>
</dbReference>
<keyword evidence="1" id="KW-0802">TPR repeat</keyword>
<dbReference type="InterPro" id="IPR019734">
    <property type="entry name" value="TPR_rpt"/>
</dbReference>
<evidence type="ECO:0000313" key="4">
    <source>
        <dbReference type="Proteomes" id="UP001344888"/>
    </source>
</evidence>
<dbReference type="GO" id="GO:0005886">
    <property type="term" value="C:plasma membrane"/>
    <property type="evidence" value="ECO:0007669"/>
    <property type="project" value="TreeGrafter"/>
</dbReference>